<accession>A0A1X7KPU3</accession>
<evidence type="ECO:0000256" key="12">
    <source>
        <dbReference type="SAM" id="Phobius"/>
    </source>
</evidence>
<dbReference type="InterPro" id="IPR052029">
    <property type="entry name" value="PpiD_chaperone"/>
</dbReference>
<dbReference type="RefSeq" id="WP_085518152.1">
    <property type="nucleotide sequence ID" value="NZ_FXAW01000006.1"/>
</dbReference>
<dbReference type="Proteomes" id="UP000193804">
    <property type="component" value="Unassembled WGS sequence"/>
</dbReference>
<dbReference type="InterPro" id="IPR027304">
    <property type="entry name" value="Trigger_fact/SurA_dom_sf"/>
</dbReference>
<evidence type="ECO:0000256" key="4">
    <source>
        <dbReference type="ARBA" id="ARBA00022692"/>
    </source>
</evidence>
<protein>
    <recommendedName>
        <fullName evidence="9">Periplasmic chaperone PpiD</fullName>
    </recommendedName>
    <alternativeName>
        <fullName evidence="10">Periplasmic folding chaperone</fullName>
    </alternativeName>
</protein>
<dbReference type="GO" id="GO:0003755">
    <property type="term" value="F:peptidyl-prolyl cis-trans isomerase activity"/>
    <property type="evidence" value="ECO:0007669"/>
    <property type="project" value="UniProtKB-KW"/>
</dbReference>
<comment type="subcellular location">
    <subcellularLocation>
        <location evidence="1">Cell inner membrane</location>
        <topology evidence="1">Single-pass type II membrane protein</topology>
        <orientation evidence="1">Periplasmic side</orientation>
    </subcellularLocation>
</comment>
<keyword evidence="3" id="KW-0997">Cell inner membrane</keyword>
<keyword evidence="15" id="KW-1185">Reference proteome</keyword>
<evidence type="ECO:0000256" key="10">
    <source>
        <dbReference type="ARBA" id="ARBA00042775"/>
    </source>
</evidence>
<keyword evidence="7" id="KW-0143">Chaperone</keyword>
<comment type="similarity">
    <text evidence="8">Belongs to the PpiD chaperone family.</text>
</comment>
<evidence type="ECO:0000256" key="5">
    <source>
        <dbReference type="ARBA" id="ARBA00022989"/>
    </source>
</evidence>
<feature type="domain" description="PpiC" evidence="13">
    <location>
        <begin position="345"/>
        <end position="446"/>
    </location>
</feature>
<evidence type="ECO:0000313" key="14">
    <source>
        <dbReference type="EMBL" id="SMG43248.1"/>
    </source>
</evidence>
<organism evidence="14 15">
    <name type="scientific">Marivirga sericea</name>
    <dbReference type="NCBI Taxonomy" id="1028"/>
    <lineage>
        <taxon>Bacteria</taxon>
        <taxon>Pseudomonadati</taxon>
        <taxon>Bacteroidota</taxon>
        <taxon>Cytophagia</taxon>
        <taxon>Cytophagales</taxon>
        <taxon>Marivirgaceae</taxon>
        <taxon>Marivirga</taxon>
    </lineage>
</organism>
<evidence type="ECO:0000256" key="6">
    <source>
        <dbReference type="ARBA" id="ARBA00023136"/>
    </source>
</evidence>
<dbReference type="InterPro" id="IPR046357">
    <property type="entry name" value="PPIase_dom_sf"/>
</dbReference>
<keyword evidence="11 14" id="KW-0413">Isomerase</keyword>
<evidence type="ECO:0000256" key="9">
    <source>
        <dbReference type="ARBA" id="ARBA00040743"/>
    </source>
</evidence>
<evidence type="ECO:0000256" key="11">
    <source>
        <dbReference type="PROSITE-ProRule" id="PRU00278"/>
    </source>
</evidence>
<evidence type="ECO:0000256" key="3">
    <source>
        <dbReference type="ARBA" id="ARBA00022519"/>
    </source>
</evidence>
<evidence type="ECO:0000256" key="2">
    <source>
        <dbReference type="ARBA" id="ARBA00022475"/>
    </source>
</evidence>
<dbReference type="GO" id="GO:0005886">
    <property type="term" value="C:plasma membrane"/>
    <property type="evidence" value="ECO:0007669"/>
    <property type="project" value="UniProtKB-SubCell"/>
</dbReference>
<evidence type="ECO:0000256" key="8">
    <source>
        <dbReference type="ARBA" id="ARBA00038408"/>
    </source>
</evidence>
<dbReference type="SUPFAM" id="SSF54534">
    <property type="entry name" value="FKBP-like"/>
    <property type="match status" value="1"/>
</dbReference>
<dbReference type="SUPFAM" id="SSF109998">
    <property type="entry name" value="Triger factor/SurA peptide-binding domain-like"/>
    <property type="match status" value="1"/>
</dbReference>
<dbReference type="InterPro" id="IPR000297">
    <property type="entry name" value="PPIase_PpiC"/>
</dbReference>
<dbReference type="STRING" id="1028.SAMN05661096_03000"/>
<dbReference type="Pfam" id="PF13616">
    <property type="entry name" value="Rotamase_3"/>
    <property type="match status" value="1"/>
</dbReference>
<gene>
    <name evidence="14" type="ORF">SAMN05661096_03000</name>
</gene>
<dbReference type="PANTHER" id="PTHR47529:SF1">
    <property type="entry name" value="PERIPLASMIC CHAPERONE PPID"/>
    <property type="match status" value="1"/>
</dbReference>
<dbReference type="EMBL" id="FXAW01000006">
    <property type="protein sequence ID" value="SMG43248.1"/>
    <property type="molecule type" value="Genomic_DNA"/>
</dbReference>
<dbReference type="Pfam" id="PF13623">
    <property type="entry name" value="SurA_N_2"/>
    <property type="match status" value="1"/>
</dbReference>
<evidence type="ECO:0000256" key="1">
    <source>
        <dbReference type="ARBA" id="ARBA00004382"/>
    </source>
</evidence>
<dbReference type="OrthoDB" id="9812372at2"/>
<evidence type="ECO:0000313" key="15">
    <source>
        <dbReference type="Proteomes" id="UP000193804"/>
    </source>
</evidence>
<sequence>MGVFNTLRVKMGSVLIALIGLSILAFLLTDLLGPDSMLLGGGRSNDVGEIAGETINLPEYQRKVEEFKNNFRAGNGRAPSDQEMSSIRQQAWDFLIIEKAFQDQYDELGLEVTNQELVDMVQGDNISPIVRQNFTNPETGEFNKEQVVNIIRNIAQAPAEQQAQWYSFESSLVPARARTKYDELLASSTYITTAEAQRAYQKENESAEVEYLYIPYYSVKDSLVNPSDSELRSYYNENKEKYDTDATRTISYVAFELLPSGEDSTLIREEIEELKAEFQKVDDDSAFARLNSDRSNAYRTYPIAQLPKILASNTNILKEGDVIGPYIEEGAYILYKTSEIYDDTVSSVKASHILIEAEDDSDEADANAKKEAQEVLQKARSGQDFAELAKEYSNGPSATRGGDLGWFKEGQMVDEFNEAVFAKSGTGVINNVIKTQYGYHVIKVTEEKTAKTYKIATIYRDIIPTESTRDNLYRKADLFAASNNNYTEFTAAANESSYNVRSSGKMSANQRTIGTLGSARPIVRWAFTDASMGKVSEVFETDSHFVVAVLTNETEKGTADFDEVKALVSRALKEEMKGKVIKDKLADLSGSLNEIASAYGKDANVFSTTDVKISTSSLANVGQAPEVLGTIFGIELNTQSQPLKANNGIVIVSVRSRTPAPEVADYNSYKNQLAQSRSNNVSFEIKSAIEEKADIVDERYKFY</sequence>
<dbReference type="PANTHER" id="PTHR47529">
    <property type="entry name" value="PEPTIDYL-PROLYL CIS-TRANS ISOMERASE D"/>
    <property type="match status" value="1"/>
</dbReference>
<keyword evidence="6 12" id="KW-0472">Membrane</keyword>
<feature type="transmembrane region" description="Helical" evidence="12">
    <location>
        <begin position="12"/>
        <end position="33"/>
    </location>
</feature>
<dbReference type="PROSITE" id="PS50198">
    <property type="entry name" value="PPIC_PPIASE_2"/>
    <property type="match status" value="1"/>
</dbReference>
<keyword evidence="11" id="KW-0697">Rotamase</keyword>
<keyword evidence="5 12" id="KW-1133">Transmembrane helix</keyword>
<reference evidence="15" key="1">
    <citation type="submission" date="2017-04" db="EMBL/GenBank/DDBJ databases">
        <authorList>
            <person name="Varghese N."/>
            <person name="Submissions S."/>
        </authorList>
    </citation>
    <scope>NUCLEOTIDE SEQUENCE [LARGE SCALE GENOMIC DNA]</scope>
    <source>
        <strain evidence="15">DSM 4125</strain>
    </source>
</reference>
<proteinExistence type="inferred from homology"/>
<name>A0A1X7KPU3_9BACT</name>
<dbReference type="Gene3D" id="3.10.50.40">
    <property type="match status" value="1"/>
</dbReference>
<dbReference type="InterPro" id="IPR023058">
    <property type="entry name" value="PPIase_PpiC_CS"/>
</dbReference>
<keyword evidence="2" id="KW-1003">Cell membrane</keyword>
<evidence type="ECO:0000256" key="7">
    <source>
        <dbReference type="ARBA" id="ARBA00023186"/>
    </source>
</evidence>
<dbReference type="PROSITE" id="PS01096">
    <property type="entry name" value="PPIC_PPIASE_1"/>
    <property type="match status" value="1"/>
</dbReference>
<evidence type="ECO:0000259" key="13">
    <source>
        <dbReference type="PROSITE" id="PS50198"/>
    </source>
</evidence>
<keyword evidence="4 12" id="KW-0812">Transmembrane</keyword>
<dbReference type="AlphaFoldDB" id="A0A1X7KPU3"/>